<dbReference type="EMBL" id="BK016114">
    <property type="protein sequence ID" value="DAF96240.1"/>
    <property type="molecule type" value="Genomic_DNA"/>
</dbReference>
<sequence>MVISTLMRTTIYSIRISTRITDRHLYQKRNCTTILNSIIRL</sequence>
<evidence type="ECO:0000313" key="1">
    <source>
        <dbReference type="EMBL" id="DAF96240.1"/>
    </source>
</evidence>
<organism evidence="1">
    <name type="scientific">Podoviridae sp. ctG4L18</name>
    <dbReference type="NCBI Taxonomy" id="2825234"/>
    <lineage>
        <taxon>Viruses</taxon>
        <taxon>Duplodnaviria</taxon>
        <taxon>Heunggongvirae</taxon>
        <taxon>Uroviricota</taxon>
        <taxon>Caudoviricetes</taxon>
    </lineage>
</organism>
<name>A0A8S5UP27_9CAUD</name>
<proteinExistence type="predicted"/>
<protein>
    <submittedName>
        <fullName evidence="1">Uncharacterized protein</fullName>
    </submittedName>
</protein>
<accession>A0A8S5UP27</accession>
<reference evidence="1" key="1">
    <citation type="journal article" date="2021" name="Proc. Natl. Acad. Sci. U.S.A.">
        <title>A Catalog of Tens of Thousands of Viruses from Human Metagenomes Reveals Hidden Associations with Chronic Diseases.</title>
        <authorList>
            <person name="Tisza M.J."/>
            <person name="Buck C.B."/>
        </authorList>
    </citation>
    <scope>NUCLEOTIDE SEQUENCE</scope>
    <source>
        <strain evidence="1">CtG4L18</strain>
    </source>
</reference>